<comment type="similarity">
    <text evidence="1">Belongs to the peptidase A1 family.</text>
</comment>
<dbReference type="InterPro" id="IPR032799">
    <property type="entry name" value="TAXi_C"/>
</dbReference>
<sequence>MKSIQVGNTVLDISKFEAGDGKGTHIDSGTTLAYLPGPIFDPVRQLILTSQPNLSIQLVEDFYECFHFNKSIDESFPTVTFGFENSLELNVYPHDYLLPVVSKNLVLANKLVLYDLENQVLGLSTVSSSTVGLKDEASGTVIQVGSHDLSSSPARSHIDISSSPARYHMDFGRAINLFLPSFMLYNYLFVKIE</sequence>
<dbReference type="SUPFAM" id="SSF50630">
    <property type="entry name" value="Acid proteases"/>
    <property type="match status" value="1"/>
</dbReference>
<dbReference type="GO" id="GO:0006508">
    <property type="term" value="P:proteolysis"/>
    <property type="evidence" value="ECO:0007669"/>
    <property type="project" value="InterPro"/>
</dbReference>
<evidence type="ECO:0000313" key="3">
    <source>
        <dbReference type="EMBL" id="RZC47316.1"/>
    </source>
</evidence>
<accession>A0A4Y7IGX6</accession>
<dbReference type="Gramene" id="RZC47316">
    <property type="protein sequence ID" value="RZC47316"/>
    <property type="gene ID" value="C5167_040275"/>
</dbReference>
<name>A0A4Y7IGX6_PAPSO</name>
<feature type="domain" description="Peptidase A1" evidence="2">
    <location>
        <begin position="1"/>
        <end position="145"/>
    </location>
</feature>
<dbReference type="Proteomes" id="UP000316621">
    <property type="component" value="Chromosome 1"/>
</dbReference>
<protein>
    <recommendedName>
        <fullName evidence="2">Peptidase A1 domain-containing protein</fullName>
    </recommendedName>
</protein>
<evidence type="ECO:0000313" key="4">
    <source>
        <dbReference type="Proteomes" id="UP000316621"/>
    </source>
</evidence>
<dbReference type="PANTHER" id="PTHR13683">
    <property type="entry name" value="ASPARTYL PROTEASES"/>
    <property type="match status" value="1"/>
</dbReference>
<organism evidence="3 4">
    <name type="scientific">Papaver somniferum</name>
    <name type="common">Opium poppy</name>
    <dbReference type="NCBI Taxonomy" id="3469"/>
    <lineage>
        <taxon>Eukaryota</taxon>
        <taxon>Viridiplantae</taxon>
        <taxon>Streptophyta</taxon>
        <taxon>Embryophyta</taxon>
        <taxon>Tracheophyta</taxon>
        <taxon>Spermatophyta</taxon>
        <taxon>Magnoliopsida</taxon>
        <taxon>Ranunculales</taxon>
        <taxon>Papaveraceae</taxon>
        <taxon>Papaveroideae</taxon>
        <taxon>Papaver</taxon>
    </lineage>
</organism>
<dbReference type="EMBL" id="CM010715">
    <property type="protein sequence ID" value="RZC47316.1"/>
    <property type="molecule type" value="Genomic_DNA"/>
</dbReference>
<evidence type="ECO:0000256" key="1">
    <source>
        <dbReference type="ARBA" id="ARBA00007447"/>
    </source>
</evidence>
<keyword evidence="4" id="KW-1185">Reference proteome</keyword>
<dbReference type="InterPro" id="IPR021109">
    <property type="entry name" value="Peptidase_aspartic_dom_sf"/>
</dbReference>
<dbReference type="AlphaFoldDB" id="A0A4Y7IGX6"/>
<dbReference type="PANTHER" id="PTHR13683:SF768">
    <property type="entry name" value="EUKARYOTIC ASPARTYL PROTEASE FAMILY PROTEIN"/>
    <property type="match status" value="1"/>
</dbReference>
<dbReference type="GO" id="GO:0004190">
    <property type="term" value="F:aspartic-type endopeptidase activity"/>
    <property type="evidence" value="ECO:0007669"/>
    <property type="project" value="InterPro"/>
</dbReference>
<dbReference type="Pfam" id="PF14541">
    <property type="entry name" value="TAXi_C"/>
    <property type="match status" value="1"/>
</dbReference>
<dbReference type="Gene3D" id="2.40.70.10">
    <property type="entry name" value="Acid Proteases"/>
    <property type="match status" value="1"/>
</dbReference>
<evidence type="ECO:0000259" key="2">
    <source>
        <dbReference type="PROSITE" id="PS51767"/>
    </source>
</evidence>
<dbReference type="PROSITE" id="PS51767">
    <property type="entry name" value="PEPTIDASE_A1"/>
    <property type="match status" value="1"/>
</dbReference>
<dbReference type="InterPro" id="IPR033121">
    <property type="entry name" value="PEPTIDASE_A1"/>
</dbReference>
<dbReference type="InterPro" id="IPR001461">
    <property type="entry name" value="Aspartic_peptidase_A1"/>
</dbReference>
<proteinExistence type="inferred from homology"/>
<gene>
    <name evidence="3" type="ORF">C5167_040275</name>
</gene>
<reference evidence="3 4" key="1">
    <citation type="journal article" date="2018" name="Science">
        <title>The opium poppy genome and morphinan production.</title>
        <authorList>
            <person name="Guo L."/>
            <person name="Winzer T."/>
            <person name="Yang X."/>
            <person name="Li Y."/>
            <person name="Ning Z."/>
            <person name="He Z."/>
            <person name="Teodor R."/>
            <person name="Lu Y."/>
            <person name="Bowser T.A."/>
            <person name="Graham I.A."/>
            <person name="Ye K."/>
        </authorList>
    </citation>
    <scope>NUCLEOTIDE SEQUENCE [LARGE SCALE GENOMIC DNA]</scope>
    <source>
        <strain evidence="4">cv. HN1</strain>
        <tissue evidence="3">Leaves</tissue>
    </source>
</reference>